<comment type="subcellular location">
    <subcellularLocation>
        <location evidence="1 13">Cell membrane</location>
        <topology evidence="1 13">Multi-pass membrane protein</topology>
    </subcellularLocation>
</comment>
<evidence type="ECO:0000259" key="14">
    <source>
        <dbReference type="PROSITE" id="PS50928"/>
    </source>
</evidence>
<accession>A0ABV4UZU8</accession>
<dbReference type="InterPro" id="IPR014156">
    <property type="entry name" value="Nickel_NikB"/>
</dbReference>
<feature type="transmembrane region" description="Helical" evidence="13">
    <location>
        <begin position="9"/>
        <end position="29"/>
    </location>
</feature>
<evidence type="ECO:0000256" key="8">
    <source>
        <dbReference type="ARBA" id="ARBA00023112"/>
    </source>
</evidence>
<dbReference type="InterPro" id="IPR045621">
    <property type="entry name" value="BPD_transp_1_N"/>
</dbReference>
<keyword evidence="7" id="KW-0406">Ion transport</keyword>
<feature type="transmembrane region" description="Helical" evidence="13">
    <location>
        <begin position="172"/>
        <end position="191"/>
    </location>
</feature>
<dbReference type="CDD" id="cd06261">
    <property type="entry name" value="TM_PBP2"/>
    <property type="match status" value="1"/>
</dbReference>
<dbReference type="InterPro" id="IPR050045">
    <property type="entry name" value="Opp2B"/>
</dbReference>
<keyword evidence="6 13" id="KW-1133">Transmembrane helix</keyword>
<evidence type="ECO:0000256" key="9">
    <source>
        <dbReference type="ARBA" id="ARBA00023136"/>
    </source>
</evidence>
<comment type="subunit">
    <text evidence="11">The complex is composed of two ATP-binding proteins (NikD and NikE), two transmembrane proteins (NikB and NikC) and a solute-binding protein (NikA).</text>
</comment>
<feature type="domain" description="ABC transmembrane type-1" evidence="14">
    <location>
        <begin position="98"/>
        <end position="299"/>
    </location>
</feature>
<keyword evidence="4" id="KW-0533">Nickel</keyword>
<dbReference type="NCBIfam" id="NF045470">
    <property type="entry name" value="Opp2B"/>
    <property type="match status" value="1"/>
</dbReference>
<evidence type="ECO:0000256" key="11">
    <source>
        <dbReference type="ARBA" id="ARBA00038669"/>
    </source>
</evidence>
<evidence type="ECO:0000256" key="10">
    <source>
        <dbReference type="ARBA" id="ARBA00024202"/>
    </source>
</evidence>
<feature type="transmembrane region" description="Helical" evidence="13">
    <location>
        <begin position="229"/>
        <end position="252"/>
    </location>
</feature>
<dbReference type="PANTHER" id="PTHR43163">
    <property type="entry name" value="DIPEPTIDE TRANSPORT SYSTEM PERMEASE PROTEIN DPPB-RELATED"/>
    <property type="match status" value="1"/>
</dbReference>
<gene>
    <name evidence="15" type="primary">nikB</name>
    <name evidence="15" type="ORF">ACEU3E_10820</name>
</gene>
<evidence type="ECO:0000256" key="13">
    <source>
        <dbReference type="RuleBase" id="RU363032"/>
    </source>
</evidence>
<keyword evidence="2 13" id="KW-0813">Transport</keyword>
<keyword evidence="16" id="KW-1185">Reference proteome</keyword>
<sequence>MSRYIGKRFLAIIPMVLFATLITFILIHLSPVDPAEAYFSAAHIKPTEELMSQKRHELGLDKPLPVQYLQTLANIARLDFGTSYLTGKSVWQEVTLRLPATLQLALCSIVLTVVVSVVLGYLSAVYQNSWIDYFSRALSYFGASIPQFWLGYLLVLLFSVRLDLLPVDGMGTWRHLVLPALTLSFALIAIYTRLLRASILEQLQESYVLYARTRGIREKIILLKHVMKIAFSPVMTGLGMNLGKLLTGTIIAEQVFSWPGLGRYFVEAIFNRDIPVIQCYVFLAACLFLICNLLVDMVQMLMDPRISLKGRTVR</sequence>
<organism evidence="15 16">
    <name type="scientific">Paenibacillus oleatilyticus</name>
    <dbReference type="NCBI Taxonomy" id="2594886"/>
    <lineage>
        <taxon>Bacteria</taxon>
        <taxon>Bacillati</taxon>
        <taxon>Bacillota</taxon>
        <taxon>Bacilli</taxon>
        <taxon>Bacillales</taxon>
        <taxon>Paenibacillaceae</taxon>
        <taxon>Paenibacillus</taxon>
    </lineage>
</organism>
<feature type="transmembrane region" description="Helical" evidence="13">
    <location>
        <begin position="102"/>
        <end position="126"/>
    </location>
</feature>
<keyword evidence="5 13" id="KW-0812">Transmembrane</keyword>
<evidence type="ECO:0000256" key="12">
    <source>
        <dbReference type="ARBA" id="ARBA00044774"/>
    </source>
</evidence>
<keyword evidence="8" id="KW-0921">Nickel transport</keyword>
<name>A0ABV4UZU8_9BACL</name>
<dbReference type="InterPro" id="IPR000515">
    <property type="entry name" value="MetI-like"/>
</dbReference>
<dbReference type="Pfam" id="PF19300">
    <property type="entry name" value="BPD_transp_1_N"/>
    <property type="match status" value="1"/>
</dbReference>
<dbReference type="InterPro" id="IPR035906">
    <property type="entry name" value="MetI-like_sf"/>
</dbReference>
<dbReference type="Proteomes" id="UP001575622">
    <property type="component" value="Unassembled WGS sequence"/>
</dbReference>
<dbReference type="PANTHER" id="PTHR43163:SF6">
    <property type="entry name" value="DIPEPTIDE TRANSPORT SYSTEM PERMEASE PROTEIN DPPB-RELATED"/>
    <property type="match status" value="1"/>
</dbReference>
<feature type="transmembrane region" description="Helical" evidence="13">
    <location>
        <begin position="138"/>
        <end position="160"/>
    </location>
</feature>
<evidence type="ECO:0000313" key="15">
    <source>
        <dbReference type="EMBL" id="MFB0842667.1"/>
    </source>
</evidence>
<feature type="transmembrane region" description="Helical" evidence="13">
    <location>
        <begin position="274"/>
        <end position="295"/>
    </location>
</feature>
<dbReference type="NCBIfam" id="TIGR02789">
    <property type="entry name" value="nickel_nikB"/>
    <property type="match status" value="1"/>
</dbReference>
<comment type="caution">
    <text evidence="15">The sequence shown here is derived from an EMBL/GenBank/DDBJ whole genome shotgun (WGS) entry which is preliminary data.</text>
</comment>
<evidence type="ECO:0000256" key="1">
    <source>
        <dbReference type="ARBA" id="ARBA00004651"/>
    </source>
</evidence>
<protein>
    <recommendedName>
        <fullName evidence="12">Nickel import system permease protein NikB</fullName>
    </recommendedName>
</protein>
<dbReference type="SUPFAM" id="SSF161098">
    <property type="entry name" value="MetI-like"/>
    <property type="match status" value="1"/>
</dbReference>
<reference evidence="15 16" key="1">
    <citation type="submission" date="2024-09" db="EMBL/GenBank/DDBJ databases">
        <authorList>
            <person name="Makale K.P.P."/>
            <person name="Makhzoum A."/>
            <person name="Rantong G."/>
            <person name="Rahube T.O."/>
        </authorList>
    </citation>
    <scope>NUCLEOTIDE SEQUENCE [LARGE SCALE GENOMIC DNA]</scope>
    <source>
        <strain evidence="15 16">KM_D13</strain>
    </source>
</reference>
<dbReference type="PROSITE" id="PS50928">
    <property type="entry name" value="ABC_TM1"/>
    <property type="match status" value="1"/>
</dbReference>
<dbReference type="Pfam" id="PF00528">
    <property type="entry name" value="BPD_transp_1"/>
    <property type="match status" value="1"/>
</dbReference>
<keyword evidence="9 13" id="KW-0472">Membrane</keyword>
<dbReference type="RefSeq" id="WP_373950665.1">
    <property type="nucleotide sequence ID" value="NZ_JBHDLN010000004.1"/>
</dbReference>
<evidence type="ECO:0000256" key="2">
    <source>
        <dbReference type="ARBA" id="ARBA00022448"/>
    </source>
</evidence>
<evidence type="ECO:0000256" key="3">
    <source>
        <dbReference type="ARBA" id="ARBA00022475"/>
    </source>
</evidence>
<dbReference type="EMBL" id="JBHDLN010000004">
    <property type="protein sequence ID" value="MFB0842667.1"/>
    <property type="molecule type" value="Genomic_DNA"/>
</dbReference>
<keyword evidence="3" id="KW-1003">Cell membrane</keyword>
<evidence type="ECO:0000313" key="16">
    <source>
        <dbReference type="Proteomes" id="UP001575622"/>
    </source>
</evidence>
<comment type="similarity">
    <text evidence="10">Belongs to the binding-protein-dependent transport system permease family. OppBC subfamily.</text>
</comment>
<evidence type="ECO:0000256" key="7">
    <source>
        <dbReference type="ARBA" id="ARBA00023065"/>
    </source>
</evidence>
<dbReference type="Gene3D" id="1.10.3720.10">
    <property type="entry name" value="MetI-like"/>
    <property type="match status" value="1"/>
</dbReference>
<proteinExistence type="inferred from homology"/>
<evidence type="ECO:0000256" key="4">
    <source>
        <dbReference type="ARBA" id="ARBA00022596"/>
    </source>
</evidence>
<evidence type="ECO:0000256" key="6">
    <source>
        <dbReference type="ARBA" id="ARBA00022989"/>
    </source>
</evidence>
<evidence type="ECO:0000256" key="5">
    <source>
        <dbReference type="ARBA" id="ARBA00022692"/>
    </source>
</evidence>